<reference evidence="1 2" key="1">
    <citation type="journal article" date="2020" name="ISME J.">
        <title>Comparative genomics reveals insights into cyanobacterial evolution and habitat adaptation.</title>
        <authorList>
            <person name="Chen M.Y."/>
            <person name="Teng W.K."/>
            <person name="Zhao L."/>
            <person name="Hu C.X."/>
            <person name="Zhou Y.K."/>
            <person name="Han B.P."/>
            <person name="Song L.R."/>
            <person name="Shu W.S."/>
        </authorList>
    </citation>
    <scope>NUCLEOTIDE SEQUENCE [LARGE SCALE GENOMIC DNA]</scope>
    <source>
        <strain evidence="1 2">FACHB-362</strain>
    </source>
</reference>
<keyword evidence="2" id="KW-1185">Reference proteome</keyword>
<dbReference type="RefSeq" id="WP_190908418.1">
    <property type="nucleotide sequence ID" value="NZ_JACJTQ010000042.1"/>
</dbReference>
<accession>A0ABR8J9G5</accession>
<dbReference type="EMBL" id="JACJTQ010000042">
    <property type="protein sequence ID" value="MBD2694235.1"/>
    <property type="molecule type" value="Genomic_DNA"/>
</dbReference>
<evidence type="ECO:0000313" key="2">
    <source>
        <dbReference type="Proteomes" id="UP000660381"/>
    </source>
</evidence>
<name>A0ABR8J9G5_9NOST</name>
<organism evidence="1 2">
    <name type="scientific">Anabaena catenula FACHB-362</name>
    <dbReference type="NCBI Taxonomy" id="2692877"/>
    <lineage>
        <taxon>Bacteria</taxon>
        <taxon>Bacillati</taxon>
        <taxon>Cyanobacteriota</taxon>
        <taxon>Cyanophyceae</taxon>
        <taxon>Nostocales</taxon>
        <taxon>Nostocaceae</taxon>
        <taxon>Anabaena</taxon>
    </lineage>
</organism>
<comment type="caution">
    <text evidence="1">The sequence shown here is derived from an EMBL/GenBank/DDBJ whole genome shotgun (WGS) entry which is preliminary data.</text>
</comment>
<evidence type="ECO:0000313" key="1">
    <source>
        <dbReference type="EMBL" id="MBD2694235.1"/>
    </source>
</evidence>
<dbReference type="Proteomes" id="UP000660381">
    <property type="component" value="Unassembled WGS sequence"/>
</dbReference>
<sequence length="176" mass="21082">MSKLNRWLYLNRKKVNTDGNLNPDYINERLTKGIHQETIDDYALTLKAEYERLKLLDETEPEPWINYTAYDFFTEEEKEQFNGDGSLKPEYVKYAHGIGISVQSLEEMERRKKIEVDNYNKLSARYAEQGINFGEQQMQARITDNKTYLQRRKQMEIDLRNFEDVDTLPFDQDTRY</sequence>
<protein>
    <submittedName>
        <fullName evidence="1">Uncharacterized protein</fullName>
    </submittedName>
</protein>
<proteinExistence type="predicted"/>
<gene>
    <name evidence="1" type="ORF">H6G68_21205</name>
</gene>